<dbReference type="HOGENOM" id="CLU_2639014_0_0_1"/>
<keyword evidence="2" id="KW-1185">Reference proteome</keyword>
<dbReference type="AlphaFoldDB" id="A0A0C9ZVP8"/>
<dbReference type="EMBL" id="KN833687">
    <property type="protein sequence ID" value="KIK30089.1"/>
    <property type="molecule type" value="Genomic_DNA"/>
</dbReference>
<sequence length="77" mass="8753">MDSMGSNGGFPERKPDLWLGSERERLLESREEGIPCRLSVHPRVDAKLWYRRTSEHNSQPNSMRHKLSAAALAGFVC</sequence>
<gene>
    <name evidence="1" type="ORF">PISMIDRAFT_383819</name>
</gene>
<reference evidence="1 2" key="1">
    <citation type="submission" date="2014-04" db="EMBL/GenBank/DDBJ databases">
        <authorList>
            <consortium name="DOE Joint Genome Institute"/>
            <person name="Kuo A."/>
            <person name="Kohler A."/>
            <person name="Costa M.D."/>
            <person name="Nagy L.G."/>
            <person name="Floudas D."/>
            <person name="Copeland A."/>
            <person name="Barry K.W."/>
            <person name="Cichocki N."/>
            <person name="Veneault-Fourrey C."/>
            <person name="LaButti K."/>
            <person name="Lindquist E.A."/>
            <person name="Lipzen A."/>
            <person name="Lundell T."/>
            <person name="Morin E."/>
            <person name="Murat C."/>
            <person name="Sun H."/>
            <person name="Tunlid A."/>
            <person name="Henrissat B."/>
            <person name="Grigoriev I.V."/>
            <person name="Hibbett D.S."/>
            <person name="Martin F."/>
            <person name="Nordberg H.P."/>
            <person name="Cantor M.N."/>
            <person name="Hua S.X."/>
        </authorList>
    </citation>
    <scope>NUCLEOTIDE SEQUENCE [LARGE SCALE GENOMIC DNA]</scope>
    <source>
        <strain evidence="1 2">441</strain>
    </source>
</reference>
<dbReference type="Proteomes" id="UP000054018">
    <property type="component" value="Unassembled WGS sequence"/>
</dbReference>
<proteinExistence type="predicted"/>
<organism evidence="1 2">
    <name type="scientific">Pisolithus microcarpus 441</name>
    <dbReference type="NCBI Taxonomy" id="765257"/>
    <lineage>
        <taxon>Eukaryota</taxon>
        <taxon>Fungi</taxon>
        <taxon>Dikarya</taxon>
        <taxon>Basidiomycota</taxon>
        <taxon>Agaricomycotina</taxon>
        <taxon>Agaricomycetes</taxon>
        <taxon>Agaricomycetidae</taxon>
        <taxon>Boletales</taxon>
        <taxon>Sclerodermatineae</taxon>
        <taxon>Pisolithaceae</taxon>
        <taxon>Pisolithus</taxon>
    </lineage>
</organism>
<reference evidence="2" key="2">
    <citation type="submission" date="2015-01" db="EMBL/GenBank/DDBJ databases">
        <title>Evolutionary Origins and Diversification of the Mycorrhizal Mutualists.</title>
        <authorList>
            <consortium name="DOE Joint Genome Institute"/>
            <consortium name="Mycorrhizal Genomics Consortium"/>
            <person name="Kohler A."/>
            <person name="Kuo A."/>
            <person name="Nagy L.G."/>
            <person name="Floudas D."/>
            <person name="Copeland A."/>
            <person name="Barry K.W."/>
            <person name="Cichocki N."/>
            <person name="Veneault-Fourrey C."/>
            <person name="LaButti K."/>
            <person name="Lindquist E.A."/>
            <person name="Lipzen A."/>
            <person name="Lundell T."/>
            <person name="Morin E."/>
            <person name="Murat C."/>
            <person name="Riley R."/>
            <person name="Ohm R."/>
            <person name="Sun H."/>
            <person name="Tunlid A."/>
            <person name="Henrissat B."/>
            <person name="Grigoriev I.V."/>
            <person name="Hibbett D.S."/>
            <person name="Martin F."/>
        </authorList>
    </citation>
    <scope>NUCLEOTIDE SEQUENCE [LARGE SCALE GENOMIC DNA]</scope>
    <source>
        <strain evidence="2">441</strain>
    </source>
</reference>
<evidence type="ECO:0000313" key="1">
    <source>
        <dbReference type="EMBL" id="KIK30089.1"/>
    </source>
</evidence>
<protein>
    <submittedName>
        <fullName evidence="1">Uncharacterized protein</fullName>
    </submittedName>
</protein>
<accession>A0A0C9ZVP8</accession>
<name>A0A0C9ZVP8_9AGAM</name>
<evidence type="ECO:0000313" key="2">
    <source>
        <dbReference type="Proteomes" id="UP000054018"/>
    </source>
</evidence>